<evidence type="ECO:0000313" key="2">
    <source>
        <dbReference type="EMBL" id="SUF54951.1"/>
    </source>
</evidence>
<sequence>MKSLLIVALCTLIVAFYQNSFEGNNSYNETLKLNKASLFLNYATAFDAYYLANDSANGDVTNKVTLPVWLPKDTTIKMYVNGGYGYVFMPSASGVLSEVMRATDYSALIGFTDSTSIISLAGKKTKPNFIPAGYIVYVR</sequence>
<dbReference type="Pfam" id="PF07419">
    <property type="entry name" value="PilM"/>
    <property type="match status" value="1"/>
</dbReference>
<feature type="signal peptide" evidence="1">
    <location>
        <begin position="1"/>
        <end position="20"/>
    </location>
</feature>
<proteinExistence type="predicted"/>
<dbReference type="AlphaFoldDB" id="A0A379QDN1"/>
<name>A0A379QDN1_SALER</name>
<dbReference type="EMBL" id="UGWP01000002">
    <property type="protein sequence ID" value="SUF54951.1"/>
    <property type="molecule type" value="Genomic_DNA"/>
</dbReference>
<accession>A0A379QDN1</accession>
<reference evidence="2 3" key="1">
    <citation type="submission" date="2018-06" db="EMBL/GenBank/DDBJ databases">
        <authorList>
            <consortium name="Pathogen Informatics"/>
            <person name="Doyle S."/>
        </authorList>
    </citation>
    <scope>NUCLEOTIDE SEQUENCE [LARGE SCALE GENOMIC DNA]</scope>
    <source>
        <strain evidence="2 3">NCTC10252</strain>
    </source>
</reference>
<dbReference type="InterPro" id="IPR009987">
    <property type="entry name" value="IM_PilM"/>
</dbReference>
<gene>
    <name evidence="2" type="ORF">NCTC10252_00118</name>
</gene>
<organism evidence="2 3">
    <name type="scientific">Salmonella enterica</name>
    <name type="common">Salmonella choleraesuis</name>
    <dbReference type="NCBI Taxonomy" id="28901"/>
    <lineage>
        <taxon>Bacteria</taxon>
        <taxon>Pseudomonadati</taxon>
        <taxon>Pseudomonadota</taxon>
        <taxon>Gammaproteobacteria</taxon>
        <taxon>Enterobacterales</taxon>
        <taxon>Enterobacteriaceae</taxon>
        <taxon>Salmonella</taxon>
    </lineage>
</organism>
<dbReference type="Gene3D" id="3.30.450.360">
    <property type="match status" value="1"/>
</dbReference>
<evidence type="ECO:0000256" key="1">
    <source>
        <dbReference type="SAM" id="SignalP"/>
    </source>
</evidence>
<feature type="chain" id="PRO_5017020195" evidence="1">
    <location>
        <begin position="21"/>
        <end position="139"/>
    </location>
</feature>
<evidence type="ECO:0000313" key="3">
    <source>
        <dbReference type="Proteomes" id="UP000254597"/>
    </source>
</evidence>
<protein>
    <submittedName>
        <fullName evidence="2">PilM</fullName>
    </submittedName>
</protein>
<keyword evidence="1" id="KW-0732">Signal</keyword>
<dbReference type="Proteomes" id="UP000254597">
    <property type="component" value="Unassembled WGS sequence"/>
</dbReference>